<dbReference type="PROSITE" id="PS51318">
    <property type="entry name" value="TAT"/>
    <property type="match status" value="1"/>
</dbReference>
<dbReference type="InterPro" id="IPR006311">
    <property type="entry name" value="TAT_signal"/>
</dbReference>
<evidence type="ECO:0000256" key="1">
    <source>
        <dbReference type="SAM" id="SignalP"/>
    </source>
</evidence>
<sequence>MTASVMSRRTVLAAGLAALFGGAMTGCGTSGPKSGGTAGGGASVWILSGVTEQAFRNSFTGWNDAHPDQRFSVQAFANDPYKQKVRTAVGAGQAPTLIYGWGGGVLDSYVKAGAVEDLSDLVADPHVKNRFIPSIAAGGKIGGKTYALPNNGIKPVMVYYNKDLFRQIGAEPPKTWDELMSQVADFKRAKIAPFTVSGQAKWPLLPWLSYLMDRIGGPRVLNDILAGKHKAWSDPAVTEANEKIQALVDAGGFVDDFASITTDSGADVALLYTGKAAMTLALPSAYQTIQQADPKFIESGKLGYFPFPAVTGGKGDADDVVGNPSNYWSISASASDADKEAARAYLKNALLNSQYVGDLLKEGNVPPVADLGPRIAKSSDPDYFTAVYHMAAKAPNFALSLDQALGPKAGDAVLTNLQQIFLKEITPEKFAANMNATLSG</sequence>
<evidence type="ECO:0000313" key="3">
    <source>
        <dbReference type="Proteomes" id="UP000603708"/>
    </source>
</evidence>
<dbReference type="EMBL" id="BNCD01000014">
    <property type="protein sequence ID" value="GHH83327.1"/>
    <property type="molecule type" value="Genomic_DNA"/>
</dbReference>
<organism evidence="2 3">
    <name type="scientific">Streptomyces sulfonofaciens</name>
    <dbReference type="NCBI Taxonomy" id="68272"/>
    <lineage>
        <taxon>Bacteria</taxon>
        <taxon>Bacillati</taxon>
        <taxon>Actinomycetota</taxon>
        <taxon>Actinomycetes</taxon>
        <taxon>Kitasatosporales</taxon>
        <taxon>Streptomycetaceae</taxon>
        <taxon>Streptomyces</taxon>
    </lineage>
</organism>
<dbReference type="AlphaFoldDB" id="A0A919GEV9"/>
<dbReference type="SUPFAM" id="SSF53850">
    <property type="entry name" value="Periplasmic binding protein-like II"/>
    <property type="match status" value="1"/>
</dbReference>
<proteinExistence type="predicted"/>
<keyword evidence="3" id="KW-1185">Reference proteome</keyword>
<reference evidence="2" key="1">
    <citation type="journal article" date="2014" name="Int. J. Syst. Evol. Microbiol.">
        <title>Complete genome sequence of Corynebacterium casei LMG S-19264T (=DSM 44701T), isolated from a smear-ripened cheese.</title>
        <authorList>
            <consortium name="US DOE Joint Genome Institute (JGI-PGF)"/>
            <person name="Walter F."/>
            <person name="Albersmeier A."/>
            <person name="Kalinowski J."/>
            <person name="Ruckert C."/>
        </authorList>
    </citation>
    <scope>NUCLEOTIDE SEQUENCE</scope>
    <source>
        <strain evidence="2">JCM 5069</strain>
    </source>
</reference>
<dbReference type="PANTHER" id="PTHR43649">
    <property type="entry name" value="ARABINOSE-BINDING PROTEIN-RELATED"/>
    <property type="match status" value="1"/>
</dbReference>
<reference evidence="2" key="2">
    <citation type="submission" date="2020-09" db="EMBL/GenBank/DDBJ databases">
        <authorList>
            <person name="Sun Q."/>
            <person name="Ohkuma M."/>
        </authorList>
    </citation>
    <scope>NUCLEOTIDE SEQUENCE</scope>
    <source>
        <strain evidence="2">JCM 5069</strain>
    </source>
</reference>
<dbReference type="InterPro" id="IPR006059">
    <property type="entry name" value="SBP"/>
</dbReference>
<feature type="chain" id="PRO_5039042196" evidence="1">
    <location>
        <begin position="26"/>
        <end position="440"/>
    </location>
</feature>
<dbReference type="Gene3D" id="3.40.190.10">
    <property type="entry name" value="Periplasmic binding protein-like II"/>
    <property type="match status" value="2"/>
</dbReference>
<dbReference type="Proteomes" id="UP000603708">
    <property type="component" value="Unassembled WGS sequence"/>
</dbReference>
<gene>
    <name evidence="2" type="ORF">GCM10018793_45090</name>
</gene>
<keyword evidence="1" id="KW-0732">Signal</keyword>
<accession>A0A919GEV9</accession>
<comment type="caution">
    <text evidence="2">The sequence shown here is derived from an EMBL/GenBank/DDBJ whole genome shotgun (WGS) entry which is preliminary data.</text>
</comment>
<feature type="signal peptide" evidence="1">
    <location>
        <begin position="1"/>
        <end position="25"/>
    </location>
</feature>
<dbReference type="InterPro" id="IPR050490">
    <property type="entry name" value="Bact_solute-bd_prot1"/>
</dbReference>
<protein>
    <submittedName>
        <fullName evidence="2">Sugar ABC transporter substrate-binding protein</fullName>
    </submittedName>
</protein>
<dbReference type="Pfam" id="PF01547">
    <property type="entry name" value="SBP_bac_1"/>
    <property type="match status" value="1"/>
</dbReference>
<evidence type="ECO:0000313" key="2">
    <source>
        <dbReference type="EMBL" id="GHH83327.1"/>
    </source>
</evidence>
<dbReference type="PANTHER" id="PTHR43649:SF14">
    <property type="entry name" value="BLR3389 PROTEIN"/>
    <property type="match status" value="1"/>
</dbReference>
<name>A0A919GEV9_9ACTN</name>